<dbReference type="EMBL" id="JYFQ01000030">
    <property type="protein sequence ID" value="KKZ14326.1"/>
    <property type="molecule type" value="Genomic_DNA"/>
</dbReference>
<organism evidence="1 2">
    <name type="scientific">Candidatus Synechococcus spongiarum 15L</name>
    <dbReference type="NCBI Taxonomy" id="1608419"/>
    <lineage>
        <taxon>Bacteria</taxon>
        <taxon>Bacillati</taxon>
        <taxon>Cyanobacteriota</taxon>
        <taxon>Cyanophyceae</taxon>
        <taxon>Synechococcales</taxon>
        <taxon>Synechococcaceae</taxon>
        <taxon>Synechococcus</taxon>
    </lineage>
</organism>
<evidence type="ECO:0000313" key="1">
    <source>
        <dbReference type="EMBL" id="KKZ14326.1"/>
    </source>
</evidence>
<gene>
    <name evidence="1" type="ORF">TQ37_01410</name>
</gene>
<reference evidence="1 2" key="1">
    <citation type="submission" date="2015-02" db="EMBL/GenBank/DDBJ databases">
        <authorList>
            <person name="Slaby B."/>
            <person name="Hentschel U."/>
        </authorList>
    </citation>
    <scope>NUCLEOTIDE SEQUENCE [LARGE SCALE GENOMIC DNA]</scope>
    <source>
        <strain evidence="1">15L</strain>
    </source>
</reference>
<dbReference type="AlphaFoldDB" id="A0A0G8AYU1"/>
<name>A0A0G8AYU1_9SYNE</name>
<reference evidence="1 2" key="2">
    <citation type="submission" date="2015-05" db="EMBL/GenBank/DDBJ databases">
        <title>Lifestyle Evolution in Cyanobacterial Symbionts of Sponges.</title>
        <authorList>
            <person name="Burgsdorf I."/>
            <person name="Slaby B.M."/>
            <person name="Handley K.M."/>
            <person name="Haber M."/>
            <person name="Blom J."/>
            <person name="Marshall C.W."/>
            <person name="Gilbert J.A."/>
            <person name="Hentschel U."/>
            <person name="Steindler L."/>
        </authorList>
    </citation>
    <scope>NUCLEOTIDE SEQUENCE [LARGE SCALE GENOMIC DNA]</scope>
    <source>
        <strain evidence="1">15L</strain>
    </source>
</reference>
<proteinExistence type="predicted"/>
<sequence length="122" mass="14090">MTLKSILRPDWSISKNCSNAVCEIFLQFLKILIFPYDAIVLANIKMNVLKTVFMTCKNYRNTETMGKSCFIVDAATCPFFILSKVCYHKSGSTYLSNDFIINFVDMVFLINYKWFISGIFNC</sequence>
<evidence type="ECO:0000313" key="2">
    <source>
        <dbReference type="Proteomes" id="UP000035037"/>
    </source>
</evidence>
<protein>
    <submittedName>
        <fullName evidence="1">Uncharacterized protein</fullName>
    </submittedName>
</protein>
<dbReference type="Proteomes" id="UP000035037">
    <property type="component" value="Unassembled WGS sequence"/>
</dbReference>
<comment type="caution">
    <text evidence="1">The sequence shown here is derived from an EMBL/GenBank/DDBJ whole genome shotgun (WGS) entry which is preliminary data.</text>
</comment>
<accession>A0A0G8AYU1</accession>